<reference evidence="2" key="1">
    <citation type="submission" date="2010-07" db="EMBL/GenBank/DDBJ databases">
        <title>The complete genome of Methanosalsum zhilinae DSM 4017.</title>
        <authorList>
            <consortium name="US DOE Joint Genome Institute (JGI-PGF)"/>
            <person name="Lucas S."/>
            <person name="Copeland A."/>
            <person name="Lapidus A."/>
            <person name="Glavina del Rio T."/>
            <person name="Dalin E."/>
            <person name="Tice H."/>
            <person name="Bruce D."/>
            <person name="Goodwin L."/>
            <person name="Pitluck S."/>
            <person name="Kyrpides N."/>
            <person name="Mavromatis K."/>
            <person name="Ovchinnikova G."/>
            <person name="Daligault H."/>
            <person name="Detter J.C."/>
            <person name="Han C."/>
            <person name="Tapia R."/>
            <person name="Larimer F."/>
            <person name="Land M."/>
            <person name="Hauser L."/>
            <person name="Markowitz V."/>
            <person name="Cheng J.-F."/>
            <person name="Hugenholtz P."/>
            <person name="Woyke T."/>
            <person name="Wu D."/>
            <person name="Spring S."/>
            <person name="Schueler E."/>
            <person name="Brambilla E."/>
            <person name="Klenk H.-P."/>
            <person name="Eisen J.A."/>
        </authorList>
    </citation>
    <scope>NUCLEOTIDE SEQUENCE</scope>
    <source>
        <strain evidence="2">DSM 4017</strain>
    </source>
</reference>
<dbReference type="KEGG" id="mzh:Mzhil_0745"/>
<keyword evidence="2" id="KW-0067">ATP-binding</keyword>
<proteinExistence type="predicted"/>
<dbReference type="RefSeq" id="WP_013898048.1">
    <property type="nucleotide sequence ID" value="NC_015676.1"/>
</dbReference>
<gene>
    <name evidence="2" type="ordered locus">Mzhil_0745</name>
</gene>
<protein>
    <submittedName>
        <fullName evidence="2">Nucleic acid binding OB-fold tRNA/helicase-type</fullName>
    </submittedName>
</protein>
<keyword evidence="2" id="KW-0378">Hydrolase</keyword>
<dbReference type="HOGENOM" id="CLU_161790_0_0_2"/>
<feature type="transmembrane region" description="Helical" evidence="1">
    <location>
        <begin position="12"/>
        <end position="32"/>
    </location>
</feature>
<keyword evidence="1" id="KW-0472">Membrane</keyword>
<name>F7XKK6_METZD</name>
<dbReference type="OrthoDB" id="92368at2157"/>
<keyword evidence="2" id="KW-0547">Nucleotide-binding</keyword>
<accession>F7XKK6</accession>
<dbReference type="Proteomes" id="UP000006622">
    <property type="component" value="Chromosome"/>
</dbReference>
<evidence type="ECO:0000313" key="3">
    <source>
        <dbReference type="Proteomes" id="UP000006622"/>
    </source>
</evidence>
<keyword evidence="3" id="KW-1185">Reference proteome</keyword>
<keyword evidence="2" id="KW-0347">Helicase</keyword>
<dbReference type="GeneID" id="10822359"/>
<organism evidence="2 3">
    <name type="scientific">Methanosalsum zhilinae (strain DSM 4017 / NBRC 107636 / OCM 62 / WeN5)</name>
    <name type="common">Methanohalophilus zhilinae</name>
    <dbReference type="NCBI Taxonomy" id="679901"/>
    <lineage>
        <taxon>Archaea</taxon>
        <taxon>Methanobacteriati</taxon>
        <taxon>Methanobacteriota</taxon>
        <taxon>Stenosarchaea group</taxon>
        <taxon>Methanomicrobia</taxon>
        <taxon>Methanosarcinales</taxon>
        <taxon>Methanosarcinaceae</taxon>
        <taxon>Methanosalsum</taxon>
    </lineage>
</organism>
<dbReference type="GO" id="GO:0004386">
    <property type="term" value="F:helicase activity"/>
    <property type="evidence" value="ECO:0007669"/>
    <property type="project" value="UniProtKB-KW"/>
</dbReference>
<evidence type="ECO:0000256" key="1">
    <source>
        <dbReference type="SAM" id="Phobius"/>
    </source>
</evidence>
<keyword evidence="1" id="KW-0812">Transmembrane</keyword>
<sequence precursor="true">MRIVLGKEEKVVVILLLMAFSSLLIAYCTYIPQDGRIVDQPLDENSEIGDRVFFTGEVLSKRLTYTGDHLVLRVDTGIELMTVFVPSGAGAIDAERMIHENTEIKVTGFVDEYREERQVVVYDINNIEILSNHR</sequence>
<dbReference type="AlphaFoldDB" id="F7XKK6"/>
<keyword evidence="1" id="KW-1133">Transmembrane helix</keyword>
<dbReference type="EMBL" id="CP002101">
    <property type="protein sequence ID" value="AEH60609.1"/>
    <property type="molecule type" value="Genomic_DNA"/>
</dbReference>
<dbReference type="STRING" id="679901.Mzhil_0745"/>
<evidence type="ECO:0000313" key="2">
    <source>
        <dbReference type="EMBL" id="AEH60609.1"/>
    </source>
</evidence>